<evidence type="ECO:0000259" key="1">
    <source>
        <dbReference type="Pfam" id="PF13568"/>
    </source>
</evidence>
<evidence type="ECO:0000313" key="3">
    <source>
        <dbReference type="Proteomes" id="UP000004477"/>
    </source>
</evidence>
<accession>D1PDT3</accession>
<sequence>MEKNDSRMQYYPLFLVIYDIQTVVEMKKKIVIMMVLLLAVVGAKAQEVENPVGRFSVIPRIGVSLANWSGLPPETSEGISLESKYQAGFMGGADVEYRIDKSLGITLGAYYARQGMRFPDCELTENAEKGEYTGIKNHHVNLDYIQVPLMLKAYLVEGLSVNAGVQVGFLCGDGKVKREETDLQKDKNGSITYKDMQEIEAPWPAKKVDVAIPLGLSYEYMNVILDARYNVSLTKAGKGDWDNCKNKALTFTVGYRFTL</sequence>
<gene>
    <name evidence="2" type="ORF">PREVCOP_05375</name>
</gene>
<dbReference type="STRING" id="537011.PREVCOP_05375"/>
<keyword evidence="3" id="KW-1185">Reference proteome</keyword>
<dbReference type="AlphaFoldDB" id="D1PDT3"/>
<name>D1PDT3_9BACT</name>
<comment type="caution">
    <text evidence="2">The sequence shown here is derived from an EMBL/GenBank/DDBJ whole genome shotgun (WGS) entry which is preliminary data.</text>
</comment>
<evidence type="ECO:0000313" key="2">
    <source>
        <dbReference type="EMBL" id="EFB35239.1"/>
    </source>
</evidence>
<reference evidence="2" key="1">
    <citation type="submission" date="2009-11" db="EMBL/GenBank/DDBJ databases">
        <authorList>
            <person name="Weinstock G."/>
            <person name="Sodergren E."/>
            <person name="Clifton S."/>
            <person name="Fulton L."/>
            <person name="Fulton B."/>
            <person name="Courtney L."/>
            <person name="Fronick C."/>
            <person name="Harrison M."/>
            <person name="Strong C."/>
            <person name="Farmer C."/>
            <person name="Delahaunty K."/>
            <person name="Markovic C."/>
            <person name="Hall O."/>
            <person name="Minx P."/>
            <person name="Tomlinson C."/>
            <person name="Mitreva M."/>
            <person name="Nelson J."/>
            <person name="Hou S."/>
            <person name="Wollam A."/>
            <person name="Pepin K.H."/>
            <person name="Johnson M."/>
            <person name="Bhonagiri V."/>
            <person name="Nash W.E."/>
            <person name="Warren W."/>
            <person name="Chinwalla A."/>
            <person name="Mardis E.R."/>
            <person name="Wilson R.K."/>
        </authorList>
    </citation>
    <scope>NUCLEOTIDE SEQUENCE [LARGE SCALE GENOMIC DNA]</scope>
    <source>
        <strain evidence="2">DSM 18205</strain>
    </source>
</reference>
<dbReference type="Proteomes" id="UP000004477">
    <property type="component" value="Unassembled WGS sequence"/>
</dbReference>
<dbReference type="InterPro" id="IPR025665">
    <property type="entry name" value="Beta-barrel_OMP_2"/>
</dbReference>
<dbReference type="Pfam" id="PF13568">
    <property type="entry name" value="OMP_b-brl_2"/>
    <property type="match status" value="1"/>
</dbReference>
<proteinExistence type="predicted"/>
<protein>
    <recommendedName>
        <fullName evidence="1">Outer membrane protein beta-barrel domain-containing protein</fullName>
    </recommendedName>
</protein>
<organism evidence="2 3">
    <name type="scientific">Segatella copri DSM 18205</name>
    <dbReference type="NCBI Taxonomy" id="537011"/>
    <lineage>
        <taxon>Bacteria</taxon>
        <taxon>Pseudomonadati</taxon>
        <taxon>Bacteroidota</taxon>
        <taxon>Bacteroidia</taxon>
        <taxon>Bacteroidales</taxon>
        <taxon>Prevotellaceae</taxon>
        <taxon>Segatella</taxon>
    </lineage>
</organism>
<feature type="domain" description="Outer membrane protein beta-barrel" evidence="1">
    <location>
        <begin position="45"/>
        <end position="235"/>
    </location>
</feature>
<dbReference type="PaxDb" id="537011-PREVCOP_05375"/>
<dbReference type="EMBL" id="ACBX02000016">
    <property type="protein sequence ID" value="EFB35239.1"/>
    <property type="molecule type" value="Genomic_DNA"/>
</dbReference>
<dbReference type="HOGENOM" id="CLU_082049_0_0_10"/>